<keyword evidence="3" id="KW-0472">Membrane</keyword>
<dbReference type="GO" id="GO:0055052">
    <property type="term" value="C:ATP-binding cassette (ABC) transporter complex, substrate-binding subunit-containing"/>
    <property type="evidence" value="ECO:0007669"/>
    <property type="project" value="TreeGrafter"/>
</dbReference>
<keyword evidence="1" id="KW-1003">Cell membrane</keyword>
<dbReference type="RefSeq" id="WP_179817858.1">
    <property type="nucleotide sequence ID" value="NZ_JACCCO010000001.1"/>
</dbReference>
<dbReference type="Proteomes" id="UP000576393">
    <property type="component" value="Unassembled WGS sequence"/>
</dbReference>
<organism evidence="4 5">
    <name type="scientific">Streptosporangium sandarakinum</name>
    <dbReference type="NCBI Taxonomy" id="1260955"/>
    <lineage>
        <taxon>Bacteria</taxon>
        <taxon>Bacillati</taxon>
        <taxon>Actinomycetota</taxon>
        <taxon>Actinomycetes</taxon>
        <taxon>Streptosporangiales</taxon>
        <taxon>Streptosporangiaceae</taxon>
        <taxon>Streptosporangium</taxon>
    </lineage>
</organism>
<evidence type="ECO:0000313" key="4">
    <source>
        <dbReference type="EMBL" id="NYF38044.1"/>
    </source>
</evidence>
<evidence type="ECO:0000256" key="2">
    <source>
        <dbReference type="ARBA" id="ARBA00022967"/>
    </source>
</evidence>
<dbReference type="GO" id="GO:0016887">
    <property type="term" value="F:ATP hydrolysis activity"/>
    <property type="evidence" value="ECO:0007669"/>
    <property type="project" value="InterPro"/>
</dbReference>
<name>A0A852USD6_9ACTN</name>
<gene>
    <name evidence="4" type="ORF">HDA43_000203</name>
</gene>
<dbReference type="InterPro" id="IPR047641">
    <property type="entry name" value="ABC_transpr_MalK/UgpC-like"/>
</dbReference>
<protein>
    <submittedName>
        <fullName evidence="4">ABC-type thiamine transport system ATPase subunit</fullName>
    </submittedName>
</protein>
<evidence type="ECO:0000313" key="5">
    <source>
        <dbReference type="Proteomes" id="UP000576393"/>
    </source>
</evidence>
<evidence type="ECO:0000256" key="1">
    <source>
        <dbReference type="ARBA" id="ARBA00022475"/>
    </source>
</evidence>
<dbReference type="PANTHER" id="PTHR43875:SF15">
    <property type="entry name" value="TREHALOSE IMPORT ATP-BINDING PROTEIN SUGC"/>
    <property type="match status" value="1"/>
</dbReference>
<proteinExistence type="predicted"/>
<reference evidence="4 5" key="1">
    <citation type="submission" date="2020-07" db="EMBL/GenBank/DDBJ databases">
        <title>Sequencing the genomes of 1000 actinobacteria strains.</title>
        <authorList>
            <person name="Klenk H.-P."/>
        </authorList>
    </citation>
    <scope>NUCLEOTIDE SEQUENCE [LARGE SCALE GENOMIC DNA]</scope>
    <source>
        <strain evidence="4 5">DSM 45763</strain>
    </source>
</reference>
<dbReference type="InterPro" id="IPR027417">
    <property type="entry name" value="P-loop_NTPase"/>
</dbReference>
<accession>A0A852USD6</accession>
<keyword evidence="2" id="KW-1278">Translocase</keyword>
<keyword evidence="5" id="KW-1185">Reference proteome</keyword>
<dbReference type="EMBL" id="JACCCO010000001">
    <property type="protein sequence ID" value="NYF38044.1"/>
    <property type="molecule type" value="Genomic_DNA"/>
</dbReference>
<dbReference type="Gene3D" id="3.40.50.300">
    <property type="entry name" value="P-loop containing nucleotide triphosphate hydrolases"/>
    <property type="match status" value="1"/>
</dbReference>
<dbReference type="AlphaFoldDB" id="A0A852USD6"/>
<sequence length="220" mass="24065">MTGRPLQLDGLSWEHGGRPRTLNPGLLSVAAGRVGVVLAEDAGDADAFADLLLGRAWPIRGRILSGKEEVTSLSSRERGIALVPAGGGLLPHLTIEQNIVFGLRGRDEKGHRYGRDFLRGQVRFITDRLDLGVPLDRRPYDLSADQRLWVALARAMCYWRRPNAVLVEDRAGHPPCHSVVGRSLAALPHLPVLVVGDEDDRIETLGTPSARWEVVDADEP</sequence>
<evidence type="ECO:0000256" key="3">
    <source>
        <dbReference type="ARBA" id="ARBA00023136"/>
    </source>
</evidence>
<comment type="caution">
    <text evidence="4">The sequence shown here is derived from an EMBL/GenBank/DDBJ whole genome shotgun (WGS) entry which is preliminary data.</text>
</comment>
<dbReference type="SUPFAM" id="SSF52540">
    <property type="entry name" value="P-loop containing nucleoside triphosphate hydrolases"/>
    <property type="match status" value="1"/>
</dbReference>
<dbReference type="PANTHER" id="PTHR43875">
    <property type="entry name" value="MALTODEXTRIN IMPORT ATP-BINDING PROTEIN MSMX"/>
    <property type="match status" value="1"/>
</dbReference>